<sequence>MEPDEEKWAQEYEKTLTDLFGPPQKRLRRQRGYLGNLCGKHSEPLIRNILAALAEIGDFAPARGLREAGVLTAPLTDLLRPYDYPWFRLTKIRWTGELLEVVASHGIRRAGGEQQFILRQTSVGLELQELGWTAVY</sequence>
<dbReference type="RefSeq" id="WP_226185414.1">
    <property type="nucleotide sequence ID" value="NZ_JAJADQ010000005.1"/>
</dbReference>
<dbReference type="EMBL" id="JAJADQ010000005">
    <property type="protein sequence ID" value="MCB2378081.1"/>
    <property type="molecule type" value="Genomic_DNA"/>
</dbReference>
<reference evidence="1" key="1">
    <citation type="submission" date="2021-10" db="EMBL/GenBank/DDBJ databases">
        <authorList>
            <person name="Dean J.D."/>
            <person name="Kim M.K."/>
            <person name="Newey C.N."/>
            <person name="Stoker T.S."/>
            <person name="Thompson D.W."/>
            <person name="Grose J.H."/>
        </authorList>
    </citation>
    <scope>NUCLEOTIDE SEQUENCE</scope>
    <source>
        <strain evidence="1">BT635</strain>
    </source>
</reference>
<comment type="caution">
    <text evidence="1">The sequence shown here is derived from an EMBL/GenBank/DDBJ whole genome shotgun (WGS) entry which is preliminary data.</text>
</comment>
<evidence type="ECO:0000313" key="1">
    <source>
        <dbReference type="EMBL" id="MCB2378081.1"/>
    </source>
</evidence>
<keyword evidence="2" id="KW-1185">Reference proteome</keyword>
<accession>A0ABS8ADV5</accession>
<organism evidence="1 2">
    <name type="scientific">Hymenobacter nitidus</name>
    <dbReference type="NCBI Taxonomy" id="2880929"/>
    <lineage>
        <taxon>Bacteria</taxon>
        <taxon>Pseudomonadati</taxon>
        <taxon>Bacteroidota</taxon>
        <taxon>Cytophagia</taxon>
        <taxon>Cytophagales</taxon>
        <taxon>Hymenobacteraceae</taxon>
        <taxon>Hymenobacter</taxon>
    </lineage>
</organism>
<dbReference type="Proteomes" id="UP001165297">
    <property type="component" value="Unassembled WGS sequence"/>
</dbReference>
<name>A0ABS8ADV5_9BACT</name>
<evidence type="ECO:0000313" key="2">
    <source>
        <dbReference type="Proteomes" id="UP001165297"/>
    </source>
</evidence>
<protein>
    <submittedName>
        <fullName evidence="1">Uncharacterized protein</fullName>
    </submittedName>
</protein>
<gene>
    <name evidence="1" type="ORF">LGH70_10840</name>
</gene>
<proteinExistence type="predicted"/>